<keyword evidence="3" id="KW-1185">Reference proteome</keyword>
<proteinExistence type="predicted"/>
<feature type="region of interest" description="Disordered" evidence="1">
    <location>
        <begin position="1"/>
        <end position="27"/>
    </location>
</feature>
<dbReference type="EMBL" id="CP097218">
    <property type="protein sequence ID" value="UQN30516.1"/>
    <property type="molecule type" value="Genomic_DNA"/>
</dbReference>
<sequence>MGKVVPLRRSTARTRKRDTGEAGNKGEFGTIVRSDADISVLAPAQPILETDQEREIRLCSQMVHSSGIDPSHILPFDQASTVLRINEDEGTGAARTYIESLPEDSRRHAIGAPRSPQRVATSELFADMAAGRSSLSPTQRRELLSEATALAEDNDLLQAGSAQWAPGTTHPGQMAWLRLTQVMVGVKHANGPDEAHEIADQFMRETDPERRQRLGEAIIHEAEMAETLRESAQVRDYSGGGETDDGGEMYAGYYGSNYERTQNVHGAELTKQIRTDLKSASADGFIPQGYTVRVNQAGSSNMHQSINVLITPPKGHRPYYRGRKWQYGGLEEAPIEKPADSIIRERIETLVNSYNRDTSNSQIDYFHRKFYDHVRWTEGDSLDEAD</sequence>
<dbReference type="RefSeq" id="WP_249479875.1">
    <property type="nucleotide sequence ID" value="NZ_CP097218.1"/>
</dbReference>
<evidence type="ECO:0000256" key="1">
    <source>
        <dbReference type="SAM" id="MobiDB-lite"/>
    </source>
</evidence>
<protein>
    <submittedName>
        <fullName evidence="2">Uncharacterized protein</fullName>
    </submittedName>
</protein>
<accession>A0ABY4N7I0</accession>
<reference evidence="2" key="1">
    <citation type="submission" date="2022-05" db="EMBL/GenBank/DDBJ databases">
        <title>Genomic analysis of Brachybacterium sp. CBA3104.</title>
        <authorList>
            <person name="Roh S.W."/>
            <person name="Kim Y.B."/>
            <person name="Kim Y."/>
        </authorList>
    </citation>
    <scope>NUCLEOTIDE SEQUENCE</scope>
    <source>
        <strain evidence="2">CBA3104</strain>
    </source>
</reference>
<organism evidence="2 3">
    <name type="scientific">Brachybacterium kimchii</name>
    <dbReference type="NCBI Taxonomy" id="2942909"/>
    <lineage>
        <taxon>Bacteria</taxon>
        <taxon>Bacillati</taxon>
        <taxon>Actinomycetota</taxon>
        <taxon>Actinomycetes</taxon>
        <taxon>Micrococcales</taxon>
        <taxon>Dermabacteraceae</taxon>
        <taxon>Brachybacterium</taxon>
    </lineage>
</organism>
<gene>
    <name evidence="2" type="ORF">M4486_04185</name>
</gene>
<name>A0ABY4N7I0_9MICO</name>
<evidence type="ECO:0000313" key="2">
    <source>
        <dbReference type="EMBL" id="UQN30516.1"/>
    </source>
</evidence>
<evidence type="ECO:0000313" key="3">
    <source>
        <dbReference type="Proteomes" id="UP001055868"/>
    </source>
</evidence>
<dbReference type="Proteomes" id="UP001055868">
    <property type="component" value="Chromosome"/>
</dbReference>